<feature type="domain" description="F-box" evidence="1">
    <location>
        <begin position="48"/>
        <end position="96"/>
    </location>
</feature>
<sequence length="239" mass="27014">MGKKSRRIRTLAIDPPTATRRPSDRHQFDSGCRDVHHNLPRSAESAEQRNWAALPRDVLCIIMSFVPQADILRGAGFVCALWWRLAQEEPLLWRRIDLAAATDENEDAPARWQAMARAAVLRSAGRCESFRGRVNGKFLLFLAHSAPSLRSIHVTSRFTTSSNKLIRVVAKKLPLLEQLVLSDDGLIYREASLAAFVEHCPRVELLDSGRRLRLSDTMLRAMVESSIKDLRRTGRLRGP</sequence>
<dbReference type="PANTHER" id="PTHR38926:SF69">
    <property type="entry name" value="F-BOX DOMAIN-CONTAINING PROTEIN"/>
    <property type="match status" value="1"/>
</dbReference>
<dbReference type="Gene3D" id="3.80.10.10">
    <property type="entry name" value="Ribonuclease Inhibitor"/>
    <property type="match status" value="1"/>
</dbReference>
<gene>
    <name evidence="2" type="ORF">QYE76_027430</name>
</gene>
<evidence type="ECO:0000313" key="2">
    <source>
        <dbReference type="EMBL" id="KAK1603757.1"/>
    </source>
</evidence>
<dbReference type="InterPro" id="IPR001810">
    <property type="entry name" value="F-box_dom"/>
</dbReference>
<evidence type="ECO:0000259" key="1">
    <source>
        <dbReference type="PROSITE" id="PS50181"/>
    </source>
</evidence>
<dbReference type="SUPFAM" id="SSF81383">
    <property type="entry name" value="F-box domain"/>
    <property type="match status" value="1"/>
</dbReference>
<name>A0AAD8QJW4_LOLMU</name>
<proteinExistence type="predicted"/>
<evidence type="ECO:0000313" key="3">
    <source>
        <dbReference type="Proteomes" id="UP001231189"/>
    </source>
</evidence>
<dbReference type="Gene3D" id="1.20.1280.50">
    <property type="match status" value="1"/>
</dbReference>
<dbReference type="Pfam" id="PF12937">
    <property type="entry name" value="F-box-like"/>
    <property type="match status" value="1"/>
</dbReference>
<dbReference type="InterPro" id="IPR036047">
    <property type="entry name" value="F-box-like_dom_sf"/>
</dbReference>
<protein>
    <recommendedName>
        <fullName evidence="1">F-box domain-containing protein</fullName>
    </recommendedName>
</protein>
<reference evidence="2" key="1">
    <citation type="submission" date="2023-07" db="EMBL/GenBank/DDBJ databases">
        <title>A chromosome-level genome assembly of Lolium multiflorum.</title>
        <authorList>
            <person name="Chen Y."/>
            <person name="Copetti D."/>
            <person name="Kolliker R."/>
            <person name="Studer B."/>
        </authorList>
    </citation>
    <scope>NUCLEOTIDE SEQUENCE</scope>
    <source>
        <strain evidence="2">02402/16</strain>
        <tissue evidence="2">Leaf</tissue>
    </source>
</reference>
<keyword evidence="3" id="KW-1185">Reference proteome</keyword>
<dbReference type="InterPro" id="IPR032675">
    <property type="entry name" value="LRR_dom_sf"/>
</dbReference>
<comment type="caution">
    <text evidence="2">The sequence shown here is derived from an EMBL/GenBank/DDBJ whole genome shotgun (WGS) entry which is preliminary data.</text>
</comment>
<accession>A0AAD8QJW4</accession>
<dbReference type="EMBL" id="JAUUTY010000007">
    <property type="protein sequence ID" value="KAK1603757.1"/>
    <property type="molecule type" value="Genomic_DNA"/>
</dbReference>
<organism evidence="2 3">
    <name type="scientific">Lolium multiflorum</name>
    <name type="common">Italian ryegrass</name>
    <name type="synonym">Lolium perenne subsp. multiflorum</name>
    <dbReference type="NCBI Taxonomy" id="4521"/>
    <lineage>
        <taxon>Eukaryota</taxon>
        <taxon>Viridiplantae</taxon>
        <taxon>Streptophyta</taxon>
        <taxon>Embryophyta</taxon>
        <taxon>Tracheophyta</taxon>
        <taxon>Spermatophyta</taxon>
        <taxon>Magnoliopsida</taxon>
        <taxon>Liliopsida</taxon>
        <taxon>Poales</taxon>
        <taxon>Poaceae</taxon>
        <taxon>BOP clade</taxon>
        <taxon>Pooideae</taxon>
        <taxon>Poodae</taxon>
        <taxon>Poeae</taxon>
        <taxon>Poeae Chloroplast Group 2 (Poeae type)</taxon>
        <taxon>Loliodinae</taxon>
        <taxon>Loliinae</taxon>
        <taxon>Lolium</taxon>
    </lineage>
</organism>
<dbReference type="Proteomes" id="UP001231189">
    <property type="component" value="Unassembled WGS sequence"/>
</dbReference>
<dbReference type="PROSITE" id="PS50181">
    <property type="entry name" value="FBOX"/>
    <property type="match status" value="1"/>
</dbReference>
<dbReference type="AlphaFoldDB" id="A0AAD8QJW4"/>
<dbReference type="PANTHER" id="PTHR38926">
    <property type="entry name" value="F-BOX DOMAIN CONTAINING PROTEIN, EXPRESSED"/>
    <property type="match status" value="1"/>
</dbReference>